<name>A0AA39X7D3_9PEZI</name>
<evidence type="ECO:0000259" key="2">
    <source>
        <dbReference type="PROSITE" id="PS51184"/>
    </source>
</evidence>
<feature type="compositionally biased region" description="Polar residues" evidence="1">
    <location>
        <begin position="320"/>
        <end position="338"/>
    </location>
</feature>
<dbReference type="Proteomes" id="UP001174934">
    <property type="component" value="Unassembled WGS sequence"/>
</dbReference>
<dbReference type="InterPro" id="IPR003347">
    <property type="entry name" value="JmjC_dom"/>
</dbReference>
<feature type="compositionally biased region" description="Polar residues" evidence="1">
    <location>
        <begin position="268"/>
        <end position="282"/>
    </location>
</feature>
<evidence type="ECO:0000256" key="1">
    <source>
        <dbReference type="SAM" id="MobiDB-lite"/>
    </source>
</evidence>
<feature type="region of interest" description="Disordered" evidence="1">
    <location>
        <begin position="95"/>
        <end position="117"/>
    </location>
</feature>
<sequence length="871" mass="97415">MAHSSVPRLDDAEPSRPAEMRPNNEPDDDAIVLAPDQASQVDRFREELRLCETDAQRYELCVQKRDELLDRHTGLQILVAACEHVMSVECPEYRRRKQTKNRDSTQPPPTNKEDDAAQWDRFFGVATDGSKRLSALKEVVRCWGRDVVQHYQWASKREKYWNQLRTTARRVPVWEEAVVSLNWSMLQRSRDFRRRPVAALVNPIEQADLDSLRNWSREDPFPCQKLAAEDLPDTFGFDKYGLMVHKEFAVDLPEPDSTGTTEAPAVPETNSADITGPPGQQNTTALDMLALAASQPSHTDSNTDDIVAEVIDAFFADATTPTSHDQSSTCSAKDTAATTPEAPHFLDNSNDTNTTPNKPSKMSLRARKELSYHKPSKGGGASKPKQARLTASVKAPKIPPRCCPAKVTSTLLLTLDNPFMFGPEAAEQLSPFLSQLYRSHLQLLTTQTSVITFAQKATLMGNLGISSAATPFSINRPVRQHAASLPNITKPVSKRPRLDAPPPFLPTPMARPDVTRDRPMHNRIADDTYQRQVLTELREKSNQHTPSEDSHNKGTDKLIYKLLEKAEQPNTDSSKGVVKALFCTRGEAASLAESGSPYDAPIITEGQQQFRWSKGDRPIAQLFRRMGFLDKSVSDNTDDPWNILDLQSPLPYSMPNFLTGENCQLLLQVRNTVLMEGSAERVAASTQEWNEWKNVLDWVLLSEGGHNTVPHMDSHGFATWITAQEGLIGFGWMSCPTEEERNSWTADPHHYTGGRWRYIILKPGQSVFFMSGTIHFVFRVRQHQTLALGGHVLQWTDIRRWMQVMLAQITNSAITNEDMRRSAPKYVLAVAKLVKARAEEGEVEQLGGGAAVTQFFASVKVGLPRTFGDKG</sequence>
<comment type="caution">
    <text evidence="3">The sequence shown here is derived from an EMBL/GenBank/DDBJ whole genome shotgun (WGS) entry which is preliminary data.</text>
</comment>
<dbReference type="SUPFAM" id="SSF51197">
    <property type="entry name" value="Clavaminate synthase-like"/>
    <property type="match status" value="1"/>
</dbReference>
<accession>A0AA39X7D3</accession>
<keyword evidence="4" id="KW-1185">Reference proteome</keyword>
<feature type="compositionally biased region" description="Basic and acidic residues" evidence="1">
    <location>
        <begin position="8"/>
        <end position="24"/>
    </location>
</feature>
<dbReference type="PROSITE" id="PS51184">
    <property type="entry name" value="JMJC"/>
    <property type="match status" value="1"/>
</dbReference>
<proteinExistence type="predicted"/>
<feature type="compositionally biased region" description="Polar residues" evidence="1">
    <location>
        <begin position="347"/>
        <end position="360"/>
    </location>
</feature>
<feature type="region of interest" description="Disordered" evidence="1">
    <location>
        <begin position="490"/>
        <end position="530"/>
    </location>
</feature>
<dbReference type="EMBL" id="JAULSR010000002">
    <property type="protein sequence ID" value="KAK0628679.1"/>
    <property type="molecule type" value="Genomic_DNA"/>
</dbReference>
<feature type="compositionally biased region" description="Basic and acidic residues" evidence="1">
    <location>
        <begin position="513"/>
        <end position="529"/>
    </location>
</feature>
<evidence type="ECO:0000313" key="4">
    <source>
        <dbReference type="Proteomes" id="UP001174934"/>
    </source>
</evidence>
<feature type="domain" description="JmjC" evidence="2">
    <location>
        <begin position="677"/>
        <end position="809"/>
    </location>
</feature>
<feature type="region of interest" description="Disordered" evidence="1">
    <location>
        <begin position="252"/>
        <end position="282"/>
    </location>
</feature>
<reference evidence="3" key="1">
    <citation type="submission" date="2023-06" db="EMBL/GenBank/DDBJ databases">
        <title>Genome-scale phylogeny and comparative genomics of the fungal order Sordariales.</title>
        <authorList>
            <consortium name="Lawrence Berkeley National Laboratory"/>
            <person name="Hensen N."/>
            <person name="Bonometti L."/>
            <person name="Westerberg I."/>
            <person name="Brannstrom I.O."/>
            <person name="Guillou S."/>
            <person name="Cros-Aarteil S."/>
            <person name="Calhoun S."/>
            <person name="Haridas S."/>
            <person name="Kuo A."/>
            <person name="Mondo S."/>
            <person name="Pangilinan J."/>
            <person name="Riley R."/>
            <person name="LaButti K."/>
            <person name="Andreopoulos B."/>
            <person name="Lipzen A."/>
            <person name="Chen C."/>
            <person name="Yanf M."/>
            <person name="Daum C."/>
            <person name="Ng V."/>
            <person name="Clum A."/>
            <person name="Steindorff A."/>
            <person name="Ohm R."/>
            <person name="Martin F."/>
            <person name="Silar P."/>
            <person name="Natvig D."/>
            <person name="Lalanne C."/>
            <person name="Gautier V."/>
            <person name="Ament-velasquez S.L."/>
            <person name="Kruys A."/>
            <person name="Hutchinson M.I."/>
            <person name="Powell A.J."/>
            <person name="Barry K."/>
            <person name="Miller A.N."/>
            <person name="Grigoriev I.V."/>
            <person name="Debuchy R."/>
            <person name="Gladieux P."/>
            <person name="Thoren M.H."/>
            <person name="Johannesson H."/>
        </authorList>
    </citation>
    <scope>NUCLEOTIDE SEQUENCE</scope>
    <source>
        <strain evidence="3">SMH3391-2</strain>
    </source>
</reference>
<organism evidence="3 4">
    <name type="scientific">Bombardia bombarda</name>
    <dbReference type="NCBI Taxonomy" id="252184"/>
    <lineage>
        <taxon>Eukaryota</taxon>
        <taxon>Fungi</taxon>
        <taxon>Dikarya</taxon>
        <taxon>Ascomycota</taxon>
        <taxon>Pezizomycotina</taxon>
        <taxon>Sordariomycetes</taxon>
        <taxon>Sordariomycetidae</taxon>
        <taxon>Sordariales</taxon>
        <taxon>Lasiosphaeriaceae</taxon>
        <taxon>Bombardia</taxon>
    </lineage>
</organism>
<dbReference type="Gene3D" id="2.60.120.650">
    <property type="entry name" value="Cupin"/>
    <property type="match status" value="1"/>
</dbReference>
<evidence type="ECO:0000313" key="3">
    <source>
        <dbReference type="EMBL" id="KAK0628679.1"/>
    </source>
</evidence>
<dbReference type="AlphaFoldDB" id="A0AA39X7D3"/>
<gene>
    <name evidence="3" type="ORF">B0T17DRAFT_652486</name>
</gene>
<feature type="region of interest" description="Disordered" evidence="1">
    <location>
        <begin position="1"/>
        <end position="30"/>
    </location>
</feature>
<feature type="region of interest" description="Disordered" evidence="1">
    <location>
        <begin position="320"/>
        <end position="393"/>
    </location>
</feature>
<protein>
    <recommendedName>
        <fullName evidence="2">JmjC domain-containing protein</fullName>
    </recommendedName>
</protein>